<proteinExistence type="predicted"/>
<name>A0AAF0T834_SOLVR</name>
<evidence type="ECO:0000313" key="2">
    <source>
        <dbReference type="Proteomes" id="UP001234989"/>
    </source>
</evidence>
<reference evidence="1" key="1">
    <citation type="submission" date="2023-08" db="EMBL/GenBank/DDBJ databases">
        <title>A de novo genome assembly of Solanum verrucosum Schlechtendal, a Mexican diploid species geographically isolated from the other diploid A-genome species in potato relatives.</title>
        <authorList>
            <person name="Hosaka K."/>
        </authorList>
    </citation>
    <scope>NUCLEOTIDE SEQUENCE</scope>
    <source>
        <tissue evidence="1">Young leaves</tissue>
    </source>
</reference>
<dbReference type="AlphaFoldDB" id="A0AAF0T834"/>
<accession>A0AAF0T834</accession>
<protein>
    <submittedName>
        <fullName evidence="1">Uncharacterized protein</fullName>
    </submittedName>
</protein>
<evidence type="ECO:0000313" key="1">
    <source>
        <dbReference type="EMBL" id="WMV08319.1"/>
    </source>
</evidence>
<dbReference type="Proteomes" id="UP001234989">
    <property type="component" value="Chromosome 1"/>
</dbReference>
<gene>
    <name evidence="1" type="ORF">MTR67_001704</name>
</gene>
<keyword evidence="2" id="KW-1185">Reference proteome</keyword>
<dbReference type="EMBL" id="CP133612">
    <property type="protein sequence ID" value="WMV08319.1"/>
    <property type="molecule type" value="Genomic_DNA"/>
</dbReference>
<sequence length="143" mass="16376">MFLFMPIEEAIQITRNEGTVTFQRRENTITMEENELLLSGVNLGILFRSWDALKVAPPHGLKLLLKTMRYSHGETNSKSFMNVKTQVLCFELWKFKLNQAHVSAFKHSKLLEATGLRSQADPVLLLIILKTSPLLNGDDPYMR</sequence>
<organism evidence="1 2">
    <name type="scientific">Solanum verrucosum</name>
    <dbReference type="NCBI Taxonomy" id="315347"/>
    <lineage>
        <taxon>Eukaryota</taxon>
        <taxon>Viridiplantae</taxon>
        <taxon>Streptophyta</taxon>
        <taxon>Embryophyta</taxon>
        <taxon>Tracheophyta</taxon>
        <taxon>Spermatophyta</taxon>
        <taxon>Magnoliopsida</taxon>
        <taxon>eudicotyledons</taxon>
        <taxon>Gunneridae</taxon>
        <taxon>Pentapetalae</taxon>
        <taxon>asterids</taxon>
        <taxon>lamiids</taxon>
        <taxon>Solanales</taxon>
        <taxon>Solanaceae</taxon>
        <taxon>Solanoideae</taxon>
        <taxon>Solaneae</taxon>
        <taxon>Solanum</taxon>
    </lineage>
</organism>